<dbReference type="EMBL" id="JABXXO010000005">
    <property type="protein sequence ID" value="KAF7777803.1"/>
    <property type="molecule type" value="Genomic_DNA"/>
</dbReference>
<dbReference type="AlphaFoldDB" id="A0A8H7KID7"/>
<gene>
    <name evidence="1" type="ORF">Agabi119p4_3875</name>
</gene>
<accession>A0A8H7KID7</accession>
<comment type="caution">
    <text evidence="1">The sequence shown here is derived from an EMBL/GenBank/DDBJ whole genome shotgun (WGS) entry which is preliminary data.</text>
</comment>
<proteinExistence type="predicted"/>
<protein>
    <submittedName>
        <fullName evidence="1">Uncharacterized protein</fullName>
    </submittedName>
</protein>
<dbReference type="Proteomes" id="UP000629468">
    <property type="component" value="Unassembled WGS sequence"/>
</dbReference>
<evidence type="ECO:0000313" key="2">
    <source>
        <dbReference type="Proteomes" id="UP000629468"/>
    </source>
</evidence>
<reference evidence="1 2" key="1">
    <citation type="journal article" name="Sci. Rep.">
        <title>Telomere-to-telomere assembled and centromere annotated genomes of the two main subspecies of the button mushroom Agaricus bisporus reveal especially polymorphic chromosome ends.</title>
        <authorList>
            <person name="Sonnenberg A.S.M."/>
            <person name="Sedaghat-Telgerd N."/>
            <person name="Lavrijssen B."/>
            <person name="Ohm R.A."/>
            <person name="Hendrickx P.M."/>
            <person name="Scholtmeijer K."/>
            <person name="Baars J.J.P."/>
            <person name="van Peer A."/>
        </authorList>
    </citation>
    <scope>NUCLEOTIDE SEQUENCE [LARGE SCALE GENOMIC DNA]</scope>
    <source>
        <strain evidence="1 2">H119_p4</strain>
    </source>
</reference>
<name>A0A8H7KID7_AGABI</name>
<sequence length="114" mass="12346">MSLAQFSTKLPQHIPENGFVLISGGRSLEVGSPIFTPPLPSSCSPRCLAIFYIRLDSIGLALRIAGSPEKKLEGALGFPVSVGHHSFRGFKRYIEIQSEEPPTADSKKAARHSN</sequence>
<organism evidence="1 2">
    <name type="scientific">Agaricus bisporus var. burnettii</name>
    <dbReference type="NCBI Taxonomy" id="192524"/>
    <lineage>
        <taxon>Eukaryota</taxon>
        <taxon>Fungi</taxon>
        <taxon>Dikarya</taxon>
        <taxon>Basidiomycota</taxon>
        <taxon>Agaricomycotina</taxon>
        <taxon>Agaricomycetes</taxon>
        <taxon>Agaricomycetidae</taxon>
        <taxon>Agaricales</taxon>
        <taxon>Agaricineae</taxon>
        <taxon>Agaricaceae</taxon>
        <taxon>Agaricus</taxon>
    </lineage>
</organism>
<evidence type="ECO:0000313" key="1">
    <source>
        <dbReference type="EMBL" id="KAF7777803.1"/>
    </source>
</evidence>